<keyword evidence="2" id="KW-1185">Reference proteome</keyword>
<dbReference type="AlphaFoldDB" id="A0A2V3PPR1"/>
<organism evidence="1 2">
    <name type="scientific">Dysgonomonas alginatilytica</name>
    <dbReference type="NCBI Taxonomy" id="1605892"/>
    <lineage>
        <taxon>Bacteria</taxon>
        <taxon>Pseudomonadati</taxon>
        <taxon>Bacteroidota</taxon>
        <taxon>Bacteroidia</taxon>
        <taxon>Bacteroidales</taxon>
        <taxon>Dysgonomonadaceae</taxon>
        <taxon>Dysgonomonas</taxon>
    </lineage>
</organism>
<comment type="caution">
    <text evidence="1">The sequence shown here is derived from an EMBL/GenBank/DDBJ whole genome shotgun (WGS) entry which is preliminary data.</text>
</comment>
<evidence type="ECO:0000313" key="1">
    <source>
        <dbReference type="EMBL" id="PXV63289.1"/>
    </source>
</evidence>
<evidence type="ECO:0000313" key="2">
    <source>
        <dbReference type="Proteomes" id="UP000247973"/>
    </source>
</evidence>
<protein>
    <submittedName>
        <fullName evidence="1">Uncharacterized protein</fullName>
    </submittedName>
</protein>
<dbReference type="OrthoDB" id="1091452at2"/>
<dbReference type="Proteomes" id="UP000247973">
    <property type="component" value="Unassembled WGS sequence"/>
</dbReference>
<proteinExistence type="predicted"/>
<dbReference type="PROSITE" id="PS51257">
    <property type="entry name" value="PROKAR_LIPOPROTEIN"/>
    <property type="match status" value="1"/>
</dbReference>
<reference evidence="1 2" key="1">
    <citation type="submission" date="2018-03" db="EMBL/GenBank/DDBJ databases">
        <title>Genomic Encyclopedia of Archaeal and Bacterial Type Strains, Phase II (KMG-II): from individual species to whole genera.</title>
        <authorList>
            <person name="Goeker M."/>
        </authorList>
    </citation>
    <scope>NUCLEOTIDE SEQUENCE [LARGE SCALE GENOMIC DNA]</scope>
    <source>
        <strain evidence="1 2">DSM 100214</strain>
    </source>
</reference>
<accession>A0A2V3PPR1</accession>
<dbReference type="InterPro" id="IPR028994">
    <property type="entry name" value="Integrin_alpha_N"/>
</dbReference>
<sequence>MKKIIVLVLACVLVIACKETSKTENGNNIQITGDTLVGKDNIASPDSIHNMEWIDEELYPKSKDLPLFVLSTGIFHGDETSPEMINKGWFGIFQDRGRYYIAPTTLSIQKTFDVISDEEGDENNSSKWTGWEVKTSHIDTSLVLISSSPRLSSHEINTIPLDKDFIDPNEKMTFAYNGSSYTLYSTGDLKPAEYNKDEMIISKYKLYIKGYKDGKELNQLLASTSTFEDAIFRVLLIGDIDNDGFPDLVLNTSYHYNLYRPTVYLSSFADKNQLVKVVALHESVGC</sequence>
<dbReference type="SUPFAM" id="SSF69318">
    <property type="entry name" value="Integrin alpha N-terminal domain"/>
    <property type="match status" value="1"/>
</dbReference>
<gene>
    <name evidence="1" type="ORF">CLV62_1145</name>
</gene>
<name>A0A2V3PPR1_9BACT</name>
<dbReference type="EMBL" id="QICL01000014">
    <property type="protein sequence ID" value="PXV63289.1"/>
    <property type="molecule type" value="Genomic_DNA"/>
</dbReference>
<dbReference type="RefSeq" id="WP_110310936.1">
    <property type="nucleotide sequence ID" value="NZ_QICL01000014.1"/>
</dbReference>